<evidence type="ECO:0000313" key="3">
    <source>
        <dbReference type="Proteomes" id="UP001524383"/>
    </source>
</evidence>
<protein>
    <submittedName>
        <fullName evidence="2">Uncharacterized protein</fullName>
    </submittedName>
</protein>
<name>A0ABD4TF28_9EURY</name>
<comment type="caution">
    <text evidence="2">The sequence shown here is derived from an EMBL/GenBank/DDBJ whole genome shotgun (WGS) entry which is preliminary data.</text>
</comment>
<dbReference type="PROSITE" id="PS51257">
    <property type="entry name" value="PROKAR_LIPOPROTEIN"/>
    <property type="match status" value="1"/>
</dbReference>
<accession>A0ABD4TF28</accession>
<sequence length="219" mass="23548">MSLGNGKYLFIAFLLLVLAGGCTAPPQTMVENPESTPELMQPTAPPTATPAAVLDPSYVIPATPYATGTSRPQGEPTPASATAQPETVGYKTIYSETIHPQFTETAMIVEVTQAPLIITATITPETVTRSVVSQYGSKDFSVVYTRPSDLAWFECTVRNAGTGEIIVQDGYGRGYTQNTNLAITIRRTGVYHITFGGNFVRAEVRMQLPETGILTEPIN</sequence>
<dbReference type="EMBL" id="VOTZ01000002">
    <property type="protein sequence ID" value="MCQ1537612.1"/>
    <property type="molecule type" value="Genomic_DNA"/>
</dbReference>
<reference evidence="2 3" key="1">
    <citation type="submission" date="2019-08" db="EMBL/GenBank/DDBJ databases">
        <authorList>
            <person name="Chen S.-C."/>
            <person name="Lai M.-C."/>
            <person name="You Y.-T."/>
        </authorList>
    </citation>
    <scope>NUCLEOTIDE SEQUENCE [LARGE SCALE GENOMIC DNA]</scope>
    <source>
        <strain evidence="2 3">P2F9704a</strain>
    </source>
</reference>
<gene>
    <name evidence="2" type="ORF">FTO68_01210</name>
</gene>
<dbReference type="Proteomes" id="UP001524383">
    <property type="component" value="Unassembled WGS sequence"/>
</dbReference>
<evidence type="ECO:0000313" key="2">
    <source>
        <dbReference type="EMBL" id="MCQ1537612.1"/>
    </source>
</evidence>
<proteinExistence type="predicted"/>
<feature type="region of interest" description="Disordered" evidence="1">
    <location>
        <begin position="65"/>
        <end position="84"/>
    </location>
</feature>
<evidence type="ECO:0000256" key="1">
    <source>
        <dbReference type="SAM" id="MobiDB-lite"/>
    </source>
</evidence>
<keyword evidence="3" id="KW-1185">Reference proteome</keyword>
<dbReference type="RefSeq" id="WP_255331526.1">
    <property type="nucleotide sequence ID" value="NZ_VOTZ01000002.1"/>
</dbReference>
<organism evidence="2 3">
    <name type="scientific">Methanocalculus taiwanensis</name>
    <dbReference type="NCBI Taxonomy" id="106207"/>
    <lineage>
        <taxon>Archaea</taxon>
        <taxon>Methanobacteriati</taxon>
        <taxon>Methanobacteriota</taxon>
        <taxon>Stenosarchaea group</taxon>
        <taxon>Methanomicrobia</taxon>
        <taxon>Methanomicrobiales</taxon>
        <taxon>Methanocalculaceae</taxon>
        <taxon>Methanocalculus</taxon>
    </lineage>
</organism>
<dbReference type="AlphaFoldDB" id="A0ABD4TF28"/>